<dbReference type="EMBL" id="BPLR01020430">
    <property type="protein sequence ID" value="GIX78639.1"/>
    <property type="molecule type" value="Genomic_DNA"/>
</dbReference>
<protein>
    <submittedName>
        <fullName evidence="1">Uncharacterized protein</fullName>
    </submittedName>
</protein>
<comment type="caution">
    <text evidence="1">The sequence shown here is derived from an EMBL/GenBank/DDBJ whole genome shotgun (WGS) entry which is preliminary data.</text>
</comment>
<organism evidence="1 2">
    <name type="scientific">Caerostris extrusa</name>
    <name type="common">Bark spider</name>
    <name type="synonym">Caerostris bankana</name>
    <dbReference type="NCBI Taxonomy" id="172846"/>
    <lineage>
        <taxon>Eukaryota</taxon>
        <taxon>Metazoa</taxon>
        <taxon>Ecdysozoa</taxon>
        <taxon>Arthropoda</taxon>
        <taxon>Chelicerata</taxon>
        <taxon>Arachnida</taxon>
        <taxon>Araneae</taxon>
        <taxon>Araneomorphae</taxon>
        <taxon>Entelegynae</taxon>
        <taxon>Araneoidea</taxon>
        <taxon>Araneidae</taxon>
        <taxon>Caerostris</taxon>
    </lineage>
</organism>
<keyword evidence="2" id="KW-1185">Reference proteome</keyword>
<name>A0AAV4N1M6_CAEEX</name>
<evidence type="ECO:0000313" key="1">
    <source>
        <dbReference type="EMBL" id="GIX78639.1"/>
    </source>
</evidence>
<dbReference type="AlphaFoldDB" id="A0AAV4N1M6"/>
<proteinExistence type="predicted"/>
<sequence>MQVLATNSLEPQIFSHLTWNLLLYIHILPLQVLNMDVRCTKVGIRFLLLKSKKEHVLSMDLFYPLHQQDDFDLALLVKLRSNYLVTPNYLLNVNLKGDLCQRKRQNRLSKTRNISFFQSIFYTFQVHAPGLEGVWGDELPSDTGEKGRDCYDL</sequence>
<accession>A0AAV4N1M6</accession>
<gene>
    <name evidence="1" type="ORF">CEXT_93251</name>
</gene>
<dbReference type="Proteomes" id="UP001054945">
    <property type="component" value="Unassembled WGS sequence"/>
</dbReference>
<evidence type="ECO:0000313" key="2">
    <source>
        <dbReference type="Proteomes" id="UP001054945"/>
    </source>
</evidence>
<reference evidence="1 2" key="1">
    <citation type="submission" date="2021-06" db="EMBL/GenBank/DDBJ databases">
        <title>Caerostris extrusa draft genome.</title>
        <authorList>
            <person name="Kono N."/>
            <person name="Arakawa K."/>
        </authorList>
    </citation>
    <scope>NUCLEOTIDE SEQUENCE [LARGE SCALE GENOMIC DNA]</scope>
</reference>